<dbReference type="PROSITE" id="PS00794">
    <property type="entry name" value="HPPK"/>
    <property type="match status" value="1"/>
</dbReference>
<evidence type="ECO:0000256" key="8">
    <source>
        <dbReference type="ARBA" id="ARBA00022909"/>
    </source>
</evidence>
<dbReference type="OrthoDB" id="9808041at2"/>
<accession>A0A3S1B2P5</accession>
<dbReference type="UniPathway" id="UPA00077">
    <property type="reaction ID" value="UER00155"/>
</dbReference>
<protein>
    <recommendedName>
        <fullName evidence="3">2-amino-4-hydroxy-6-hydroxymethyldihydropteridine diphosphokinase</fullName>
        <ecNumber evidence="3">2.7.6.3</ecNumber>
    </recommendedName>
</protein>
<reference evidence="10 11" key="1">
    <citation type="submission" date="2018-12" db="EMBL/GenBank/DDBJ databases">
        <title>Bacillus chawlae sp. nov., Bacillus glennii sp. nov., and Bacillus saganii sp. nov. Isolated from the Vehicle Assembly Building at Kennedy Space Center where the Viking Spacecraft were Assembled.</title>
        <authorList>
            <person name="Seuylemezian A."/>
            <person name="Vaishampayan P."/>
        </authorList>
    </citation>
    <scope>NUCLEOTIDE SEQUENCE [LARGE SCALE GENOMIC DNA]</scope>
    <source>
        <strain evidence="10 11">L5</strain>
    </source>
</reference>
<dbReference type="InterPro" id="IPR000550">
    <property type="entry name" value="Hppk"/>
</dbReference>
<evidence type="ECO:0000256" key="1">
    <source>
        <dbReference type="ARBA" id="ARBA00000198"/>
    </source>
</evidence>
<dbReference type="GO" id="GO:0046654">
    <property type="term" value="P:tetrahydrofolate biosynthetic process"/>
    <property type="evidence" value="ECO:0007669"/>
    <property type="project" value="UniProtKB-UniPathway"/>
</dbReference>
<evidence type="ECO:0000259" key="9">
    <source>
        <dbReference type="PROSITE" id="PS00794"/>
    </source>
</evidence>
<sequence>MENIAYISMGSNIGDRVNFFKKAIQLLNQEAGIRTVGISSLYETDPVGYLEQALFLNAVLKVKTSYGPEELLGKCLKVEQILGRKREIHWGPRTLDLDILLYNHENIETENLSVPHPRMLERAFVIIPLLELDPDIMLPKMETPMHEVLDEIKDKEGVRLWKRKNGADAFALFES</sequence>
<keyword evidence="5" id="KW-0547">Nucleotide-binding</keyword>
<dbReference type="Pfam" id="PF01288">
    <property type="entry name" value="HPPK"/>
    <property type="match status" value="1"/>
</dbReference>
<dbReference type="GO" id="GO:0003848">
    <property type="term" value="F:2-amino-4-hydroxy-6-hydroxymethyldihydropteridine diphosphokinase activity"/>
    <property type="evidence" value="ECO:0007669"/>
    <property type="project" value="UniProtKB-EC"/>
</dbReference>
<keyword evidence="6 10" id="KW-0418">Kinase</keyword>
<dbReference type="AlphaFoldDB" id="A0A3S1B2P5"/>
<dbReference type="PANTHER" id="PTHR43071">
    <property type="entry name" value="2-AMINO-4-HYDROXY-6-HYDROXYMETHYLDIHYDROPTERIDINE PYROPHOSPHOKINASE"/>
    <property type="match status" value="1"/>
</dbReference>
<evidence type="ECO:0000256" key="5">
    <source>
        <dbReference type="ARBA" id="ARBA00022741"/>
    </source>
</evidence>
<proteinExistence type="predicted"/>
<evidence type="ECO:0000256" key="4">
    <source>
        <dbReference type="ARBA" id="ARBA00022679"/>
    </source>
</evidence>
<comment type="caution">
    <text evidence="10">The sequence shown here is derived from an EMBL/GenBank/DDBJ whole genome shotgun (WGS) entry which is preliminary data.</text>
</comment>
<dbReference type="Gene3D" id="3.30.70.560">
    <property type="entry name" value="7,8-Dihydro-6-hydroxymethylpterin-pyrophosphokinase HPPK"/>
    <property type="match status" value="1"/>
</dbReference>
<keyword evidence="11" id="KW-1185">Reference proteome</keyword>
<comment type="pathway">
    <text evidence="2">Cofactor biosynthesis; tetrahydrofolate biosynthesis; 2-amino-4-hydroxy-6-hydroxymethyl-7,8-dihydropteridine diphosphate from 7,8-dihydroneopterin triphosphate: step 4/4.</text>
</comment>
<evidence type="ECO:0000313" key="11">
    <source>
        <dbReference type="Proteomes" id="UP000267430"/>
    </source>
</evidence>
<dbReference type="SUPFAM" id="SSF55083">
    <property type="entry name" value="6-hydroxymethyl-7,8-dihydropterin pyrophosphokinase, HPPK"/>
    <property type="match status" value="1"/>
</dbReference>
<organism evidence="10 11">
    <name type="scientific">Peribacillus cavernae</name>
    <dbReference type="NCBI Taxonomy" id="1674310"/>
    <lineage>
        <taxon>Bacteria</taxon>
        <taxon>Bacillati</taxon>
        <taxon>Bacillota</taxon>
        <taxon>Bacilli</taxon>
        <taxon>Bacillales</taxon>
        <taxon>Bacillaceae</taxon>
        <taxon>Peribacillus</taxon>
    </lineage>
</organism>
<dbReference type="GO" id="GO:0016301">
    <property type="term" value="F:kinase activity"/>
    <property type="evidence" value="ECO:0007669"/>
    <property type="project" value="UniProtKB-KW"/>
</dbReference>
<dbReference type="CDD" id="cd00483">
    <property type="entry name" value="HPPK"/>
    <property type="match status" value="1"/>
</dbReference>
<dbReference type="InterPro" id="IPR035907">
    <property type="entry name" value="Hppk_sf"/>
</dbReference>
<feature type="domain" description="7,8-dihydro-6-hydroxymethylpterin-pyrophosphokinase" evidence="9">
    <location>
        <begin position="89"/>
        <end position="100"/>
    </location>
</feature>
<comment type="catalytic activity">
    <reaction evidence="1">
        <text>6-hydroxymethyl-7,8-dihydropterin + ATP = (7,8-dihydropterin-6-yl)methyl diphosphate + AMP + H(+)</text>
        <dbReference type="Rhea" id="RHEA:11412"/>
        <dbReference type="ChEBI" id="CHEBI:15378"/>
        <dbReference type="ChEBI" id="CHEBI:30616"/>
        <dbReference type="ChEBI" id="CHEBI:44841"/>
        <dbReference type="ChEBI" id="CHEBI:72950"/>
        <dbReference type="ChEBI" id="CHEBI:456215"/>
        <dbReference type="EC" id="2.7.6.3"/>
    </reaction>
</comment>
<dbReference type="RefSeq" id="WP_126866136.1">
    <property type="nucleotide sequence ID" value="NZ_JAUSTX010000024.1"/>
</dbReference>
<name>A0A3S1B2P5_9BACI</name>
<dbReference type="NCBIfam" id="TIGR01498">
    <property type="entry name" value="folK"/>
    <property type="match status" value="1"/>
</dbReference>
<gene>
    <name evidence="10" type="primary">folK</name>
    <name evidence="10" type="ORF">ELQ35_16500</name>
</gene>
<keyword evidence="4 10" id="KW-0808">Transferase</keyword>
<evidence type="ECO:0000256" key="3">
    <source>
        <dbReference type="ARBA" id="ARBA00013253"/>
    </source>
</evidence>
<dbReference type="EMBL" id="RYZZ01000028">
    <property type="protein sequence ID" value="RUQ27308.1"/>
    <property type="molecule type" value="Genomic_DNA"/>
</dbReference>
<dbReference type="PANTHER" id="PTHR43071:SF1">
    <property type="entry name" value="2-AMINO-4-HYDROXY-6-HYDROXYMETHYLDIHYDROPTERIDINE PYROPHOSPHOKINASE"/>
    <property type="match status" value="1"/>
</dbReference>
<dbReference type="GO" id="GO:0005524">
    <property type="term" value="F:ATP binding"/>
    <property type="evidence" value="ECO:0007669"/>
    <property type="project" value="UniProtKB-KW"/>
</dbReference>
<dbReference type="Proteomes" id="UP000267430">
    <property type="component" value="Unassembled WGS sequence"/>
</dbReference>
<evidence type="ECO:0000313" key="10">
    <source>
        <dbReference type="EMBL" id="RUQ27308.1"/>
    </source>
</evidence>
<dbReference type="GO" id="GO:0046656">
    <property type="term" value="P:folic acid biosynthetic process"/>
    <property type="evidence" value="ECO:0007669"/>
    <property type="project" value="UniProtKB-KW"/>
</dbReference>
<evidence type="ECO:0000256" key="2">
    <source>
        <dbReference type="ARBA" id="ARBA00005051"/>
    </source>
</evidence>
<keyword evidence="8" id="KW-0289">Folate biosynthesis</keyword>
<dbReference type="EC" id="2.7.6.3" evidence="3"/>
<evidence type="ECO:0000256" key="6">
    <source>
        <dbReference type="ARBA" id="ARBA00022777"/>
    </source>
</evidence>
<evidence type="ECO:0000256" key="7">
    <source>
        <dbReference type="ARBA" id="ARBA00022840"/>
    </source>
</evidence>
<keyword evidence="7" id="KW-0067">ATP-binding</keyword>